<organism evidence="1 2">
    <name type="scientific">Rhizobium etli (strain CIAT 652)</name>
    <dbReference type="NCBI Taxonomy" id="491916"/>
    <lineage>
        <taxon>Bacteria</taxon>
        <taxon>Pseudomonadati</taxon>
        <taxon>Pseudomonadota</taxon>
        <taxon>Alphaproteobacteria</taxon>
        <taxon>Hyphomicrobiales</taxon>
        <taxon>Rhizobiaceae</taxon>
        <taxon>Rhizobium/Agrobacterium group</taxon>
        <taxon>Rhizobium</taxon>
    </lineage>
</organism>
<name>B3Q3N3_RHIE6</name>
<reference evidence="1 2" key="1">
    <citation type="submission" date="2008-04" db="EMBL/GenBank/DDBJ databases">
        <title>Genome diversity and DNA divergence of Rhizobium etli.</title>
        <authorList>
            <person name="Gonzalez V."/>
            <person name="Acosta J.L."/>
            <person name="Santamaria R.I."/>
            <person name="Bustos P."/>
            <person name="Hernandez-Gonzalez I.L."/>
            <person name="Fernandez J.L."/>
            <person name="Diaz R."/>
            <person name="Flores M."/>
            <person name="Mora J."/>
            <person name="Palacios R."/>
            <person name="Davila G."/>
        </authorList>
    </citation>
    <scope>NUCLEOTIDE SEQUENCE [LARGE SCALE GENOMIC DNA]</scope>
    <source>
        <strain evidence="1 2">CIAT 652</strain>
        <plasmid evidence="2">Plasmid pC</plasmid>
    </source>
</reference>
<geneLocation type="plasmid" evidence="1 2">
    <name>pC</name>
</geneLocation>
<keyword evidence="1" id="KW-0614">Plasmid</keyword>
<dbReference type="EMBL" id="CP001077">
    <property type="protein sequence ID" value="ACE94790.1"/>
    <property type="molecule type" value="Genomic_DNA"/>
</dbReference>
<dbReference type="AlphaFoldDB" id="B3Q3N3"/>
<sequence length="130" mass="14938">MDPLQHGGGHALPARVLIVEWIGNRRSWYENERDLSPGFQVPTNWPSVGCPTPDGRWKEGAAGVCYRSPSEPSFPKASQGFEEVFWDGRLGLRPVRKRRRERERTVNQDLLRLHVKLDPAKDFVFSHYSP</sequence>
<evidence type="ECO:0000313" key="1">
    <source>
        <dbReference type="EMBL" id="ACE94790.1"/>
    </source>
</evidence>
<dbReference type="KEGG" id="rec:RHECIAT_PC0000713"/>
<accession>B3Q3N3</accession>
<gene>
    <name evidence="1" type="ordered locus">RHECIAT_PC0000713</name>
</gene>
<dbReference type="Proteomes" id="UP000008817">
    <property type="component" value="Plasmid pC"/>
</dbReference>
<proteinExistence type="predicted"/>
<protein>
    <submittedName>
        <fullName evidence="1">Uncharacterized protein</fullName>
    </submittedName>
</protein>
<dbReference type="HOGENOM" id="CLU_1936367_0_0_5"/>
<evidence type="ECO:0000313" key="2">
    <source>
        <dbReference type="Proteomes" id="UP000008817"/>
    </source>
</evidence>